<feature type="compositionally biased region" description="Basic and acidic residues" evidence="8">
    <location>
        <begin position="13"/>
        <end position="27"/>
    </location>
</feature>
<dbReference type="CDD" id="cd08010">
    <property type="entry name" value="MltG_like"/>
    <property type="match status" value="1"/>
</dbReference>
<evidence type="ECO:0000256" key="2">
    <source>
        <dbReference type="ARBA" id="ARBA00022692"/>
    </source>
</evidence>
<dbReference type="PANTHER" id="PTHR30518">
    <property type="entry name" value="ENDOLYTIC MUREIN TRANSGLYCOSYLASE"/>
    <property type="match status" value="1"/>
</dbReference>
<evidence type="ECO:0000256" key="6">
    <source>
        <dbReference type="ARBA" id="ARBA00023316"/>
    </source>
</evidence>
<keyword evidence="4 7" id="KW-0472">Membrane</keyword>
<keyword evidence="6 7" id="KW-0961">Cell wall biogenesis/degradation</keyword>
<protein>
    <recommendedName>
        <fullName evidence="7">Endolytic murein transglycosylase</fullName>
        <ecNumber evidence="7">4.2.2.29</ecNumber>
    </recommendedName>
    <alternativeName>
        <fullName evidence="7">Peptidoglycan lytic transglycosylase</fullName>
    </alternativeName>
    <alternativeName>
        <fullName evidence="7">Peptidoglycan polymerization terminase</fullName>
    </alternativeName>
</protein>
<dbReference type="PANTHER" id="PTHR30518:SF2">
    <property type="entry name" value="ENDOLYTIC MUREIN TRANSGLYCOSYLASE"/>
    <property type="match status" value="1"/>
</dbReference>
<evidence type="ECO:0000256" key="8">
    <source>
        <dbReference type="SAM" id="MobiDB-lite"/>
    </source>
</evidence>
<comment type="similarity">
    <text evidence="7">Belongs to the transglycosylase MltG family.</text>
</comment>
<reference evidence="9" key="1">
    <citation type="submission" date="2021-02" db="EMBL/GenBank/DDBJ databases">
        <title>Phycicoccus sp. MQZ13P-5T, whole genome shotgun sequence.</title>
        <authorList>
            <person name="Tuo L."/>
        </authorList>
    </citation>
    <scope>NUCLEOTIDE SEQUENCE</scope>
    <source>
        <strain evidence="9">MQZ13P-5</strain>
    </source>
</reference>
<organism evidence="9 10">
    <name type="scientific">Phycicoccus sonneratiae</name>
    <dbReference type="NCBI Taxonomy" id="2807628"/>
    <lineage>
        <taxon>Bacteria</taxon>
        <taxon>Bacillati</taxon>
        <taxon>Actinomycetota</taxon>
        <taxon>Actinomycetes</taxon>
        <taxon>Micrococcales</taxon>
        <taxon>Intrasporangiaceae</taxon>
        <taxon>Phycicoccus</taxon>
    </lineage>
</organism>
<dbReference type="Proteomes" id="UP001430172">
    <property type="component" value="Unassembled WGS sequence"/>
</dbReference>
<dbReference type="Gene3D" id="3.30.1490.480">
    <property type="entry name" value="Endolytic murein transglycosylase"/>
    <property type="match status" value="1"/>
</dbReference>
<comment type="catalytic activity">
    <reaction evidence="7">
        <text>a peptidoglycan chain = a peptidoglycan chain with N-acetyl-1,6-anhydromuramyl-[peptide] at the reducing end + a peptidoglycan chain with N-acetylglucosamine at the non-reducing end.</text>
        <dbReference type="EC" id="4.2.2.29"/>
    </reaction>
</comment>
<gene>
    <name evidence="7 9" type="primary">mltG</name>
    <name evidence="9" type="ORF">JQN70_03365</name>
</gene>
<feature type="site" description="Important for catalytic activity" evidence="7">
    <location>
        <position position="262"/>
    </location>
</feature>
<dbReference type="HAMAP" id="MF_02065">
    <property type="entry name" value="MltG"/>
    <property type="match status" value="1"/>
</dbReference>
<evidence type="ECO:0000256" key="4">
    <source>
        <dbReference type="ARBA" id="ARBA00023136"/>
    </source>
</evidence>
<evidence type="ECO:0000256" key="3">
    <source>
        <dbReference type="ARBA" id="ARBA00022989"/>
    </source>
</evidence>
<evidence type="ECO:0000256" key="5">
    <source>
        <dbReference type="ARBA" id="ARBA00023239"/>
    </source>
</evidence>
<evidence type="ECO:0000256" key="1">
    <source>
        <dbReference type="ARBA" id="ARBA00022475"/>
    </source>
</evidence>
<feature type="transmembrane region" description="Helical" evidence="7">
    <location>
        <begin position="40"/>
        <end position="58"/>
    </location>
</feature>
<feature type="region of interest" description="Disordered" evidence="8">
    <location>
        <begin position="1"/>
        <end position="34"/>
    </location>
</feature>
<evidence type="ECO:0000313" key="9">
    <source>
        <dbReference type="EMBL" id="MBM6399416.1"/>
    </source>
</evidence>
<name>A0ABS2CJS1_9MICO</name>
<accession>A0ABS2CJS1</accession>
<evidence type="ECO:0000313" key="10">
    <source>
        <dbReference type="Proteomes" id="UP001430172"/>
    </source>
</evidence>
<comment type="caution">
    <text evidence="9">The sequence shown here is derived from an EMBL/GenBank/DDBJ whole genome shotgun (WGS) entry which is preliminary data.</text>
</comment>
<dbReference type="Pfam" id="PF02618">
    <property type="entry name" value="YceG"/>
    <property type="match status" value="1"/>
</dbReference>
<keyword evidence="3 7" id="KW-1133">Transmembrane helix</keyword>
<evidence type="ECO:0000256" key="7">
    <source>
        <dbReference type="HAMAP-Rule" id="MF_02065"/>
    </source>
</evidence>
<keyword evidence="1 7" id="KW-1003">Cell membrane</keyword>
<comment type="function">
    <text evidence="7">Functions as a peptidoglycan terminase that cleaves nascent peptidoglycan strands endolytically to terminate their elongation.</text>
</comment>
<keyword evidence="10" id="KW-1185">Reference proteome</keyword>
<dbReference type="EMBL" id="JAFDVD010000004">
    <property type="protein sequence ID" value="MBM6399416.1"/>
    <property type="molecule type" value="Genomic_DNA"/>
</dbReference>
<dbReference type="RefSeq" id="WP_204129898.1">
    <property type="nucleotide sequence ID" value="NZ_JAFDVD010000004.1"/>
</dbReference>
<keyword evidence="5 7" id="KW-0456">Lyase</keyword>
<dbReference type="EC" id="4.2.2.29" evidence="7"/>
<dbReference type="NCBIfam" id="TIGR00247">
    <property type="entry name" value="endolytic transglycosylase MltG"/>
    <property type="match status" value="1"/>
</dbReference>
<comment type="subcellular location">
    <subcellularLocation>
        <location evidence="7">Cell membrane</location>
        <topology evidence="7">Single-pass membrane protein</topology>
    </subcellularLocation>
</comment>
<sequence length="391" mass="41610">MSQDFTETIFGDETPRRAPRTRREVQQRRRRRKPRRGRRLLAVLLAVGLIGGAAYGAWTVLGPSVSGLFGGSDGGEVDFAGPGEGEVEVVVKQGDTGEAIASTLRDAGVTRTRTAYLDAAAADPTSAAKIQPGTYLMLKGMKGVDAFALLVDPANRLAQRVTIREGLWKNETFAALSKATGVPVAEYTKAAKDAKAIGLPSAADGNVEGWLFPASYEFDDKTTATDQLKQMVALTVKALEDAGVAEKDWERTLTIASIVEGEVSGDADRGKVARVVLNRLDGGPPSYGLLQMDSTVHYAAQQRGKAGTTDSQRASDSPYNTYKVQGLPPGPIGNPGKASIEAAANPADGDWVFFVTVDPSTGETKFASTSAEHDRNVQEFQQWCSDNPGKC</sequence>
<keyword evidence="2 7" id="KW-0812">Transmembrane</keyword>
<proteinExistence type="inferred from homology"/>
<dbReference type="InterPro" id="IPR003770">
    <property type="entry name" value="MLTG-like"/>
</dbReference>